<evidence type="ECO:0000313" key="2">
    <source>
        <dbReference type="EMBL" id="SMX23142.1"/>
    </source>
</evidence>
<keyword evidence="1" id="KW-1133">Transmembrane helix</keyword>
<keyword evidence="1" id="KW-0812">Transmembrane</keyword>
<keyword evidence="3" id="KW-1185">Reference proteome</keyword>
<accession>A0A238IYT6</accession>
<sequence>MTFCRVAPERIFWTAVMGMTHLMAELVMTFCAAATGAIWSLEGLMTTL</sequence>
<feature type="transmembrane region" description="Helical" evidence="1">
    <location>
        <begin position="12"/>
        <end position="39"/>
    </location>
</feature>
<organism evidence="2 3">
    <name type="scientific">Boseongicola aestuarii</name>
    <dbReference type="NCBI Taxonomy" id="1470561"/>
    <lineage>
        <taxon>Bacteria</taxon>
        <taxon>Pseudomonadati</taxon>
        <taxon>Pseudomonadota</taxon>
        <taxon>Alphaproteobacteria</taxon>
        <taxon>Rhodobacterales</taxon>
        <taxon>Paracoccaceae</taxon>
        <taxon>Boseongicola</taxon>
    </lineage>
</organism>
<evidence type="ECO:0000256" key="1">
    <source>
        <dbReference type="SAM" id="Phobius"/>
    </source>
</evidence>
<protein>
    <submittedName>
        <fullName evidence="2">Uncharacterized protein</fullName>
    </submittedName>
</protein>
<reference evidence="2 3" key="1">
    <citation type="submission" date="2017-05" db="EMBL/GenBank/DDBJ databases">
        <authorList>
            <person name="Song R."/>
            <person name="Chenine A.L."/>
            <person name="Ruprecht R.M."/>
        </authorList>
    </citation>
    <scope>NUCLEOTIDE SEQUENCE [LARGE SCALE GENOMIC DNA]</scope>
    <source>
        <strain evidence="2 3">CECT 8489</strain>
    </source>
</reference>
<keyword evidence="1" id="KW-0472">Membrane</keyword>
<name>A0A238IYT6_9RHOB</name>
<gene>
    <name evidence="2" type="ORF">BOA8489_01245</name>
</gene>
<dbReference type="Proteomes" id="UP000201838">
    <property type="component" value="Unassembled WGS sequence"/>
</dbReference>
<evidence type="ECO:0000313" key="3">
    <source>
        <dbReference type="Proteomes" id="UP000201838"/>
    </source>
</evidence>
<dbReference type="AlphaFoldDB" id="A0A238IYT6"/>
<proteinExistence type="predicted"/>
<dbReference type="EMBL" id="FXXQ01000003">
    <property type="protein sequence ID" value="SMX23142.1"/>
    <property type="molecule type" value="Genomic_DNA"/>
</dbReference>